<evidence type="ECO:0000259" key="1">
    <source>
        <dbReference type="Pfam" id="PF03478"/>
    </source>
</evidence>
<evidence type="ECO:0000313" key="2">
    <source>
        <dbReference type="EMBL" id="KAK2639529.1"/>
    </source>
</evidence>
<dbReference type="InterPro" id="IPR005174">
    <property type="entry name" value="KIB1-4_b-propeller"/>
</dbReference>
<dbReference type="Proteomes" id="UP001280121">
    <property type="component" value="Unassembled WGS sequence"/>
</dbReference>
<name>A0AAD9TPS9_9ROSI</name>
<sequence>MEWVEFDNLGDFCIFFGRNCTRCYSTKELGVNKGNCIYFTNEFGPLFMVELDHELPCSEIDDWGIFRLYSSSDDDGNGGSENFSHHANEDRRTPVWLTAPMSWYLDEFRP</sequence>
<reference evidence="2" key="1">
    <citation type="journal article" date="2023" name="Plant J.">
        <title>Genome sequences and population genomics provide insights into the demographic history, inbreeding, and mutation load of two 'living fossil' tree species of Dipteronia.</title>
        <authorList>
            <person name="Feng Y."/>
            <person name="Comes H.P."/>
            <person name="Chen J."/>
            <person name="Zhu S."/>
            <person name="Lu R."/>
            <person name="Zhang X."/>
            <person name="Li P."/>
            <person name="Qiu J."/>
            <person name="Olsen K.M."/>
            <person name="Qiu Y."/>
        </authorList>
    </citation>
    <scope>NUCLEOTIDE SEQUENCE</scope>
    <source>
        <strain evidence="2">KIB01</strain>
    </source>
</reference>
<organism evidence="2 3">
    <name type="scientific">Dipteronia dyeriana</name>
    <dbReference type="NCBI Taxonomy" id="168575"/>
    <lineage>
        <taxon>Eukaryota</taxon>
        <taxon>Viridiplantae</taxon>
        <taxon>Streptophyta</taxon>
        <taxon>Embryophyta</taxon>
        <taxon>Tracheophyta</taxon>
        <taxon>Spermatophyta</taxon>
        <taxon>Magnoliopsida</taxon>
        <taxon>eudicotyledons</taxon>
        <taxon>Gunneridae</taxon>
        <taxon>Pentapetalae</taxon>
        <taxon>rosids</taxon>
        <taxon>malvids</taxon>
        <taxon>Sapindales</taxon>
        <taxon>Sapindaceae</taxon>
        <taxon>Hippocastanoideae</taxon>
        <taxon>Acereae</taxon>
        <taxon>Dipteronia</taxon>
    </lineage>
</organism>
<proteinExistence type="predicted"/>
<dbReference type="EMBL" id="JANJYI010000008">
    <property type="protein sequence ID" value="KAK2639529.1"/>
    <property type="molecule type" value="Genomic_DNA"/>
</dbReference>
<gene>
    <name evidence="2" type="ORF">Ddye_027324</name>
</gene>
<keyword evidence="3" id="KW-1185">Reference proteome</keyword>
<evidence type="ECO:0000313" key="3">
    <source>
        <dbReference type="Proteomes" id="UP001280121"/>
    </source>
</evidence>
<dbReference type="AlphaFoldDB" id="A0AAD9TPS9"/>
<feature type="domain" description="KIB1-4 beta-propeller" evidence="1">
    <location>
        <begin position="2"/>
        <end position="59"/>
    </location>
</feature>
<dbReference type="Pfam" id="PF03478">
    <property type="entry name" value="Beta-prop_KIB1-4"/>
    <property type="match status" value="1"/>
</dbReference>
<comment type="caution">
    <text evidence="2">The sequence shown here is derived from an EMBL/GenBank/DDBJ whole genome shotgun (WGS) entry which is preliminary data.</text>
</comment>
<accession>A0AAD9TPS9</accession>
<protein>
    <recommendedName>
        <fullName evidence="1">KIB1-4 beta-propeller domain-containing protein</fullName>
    </recommendedName>
</protein>